<proteinExistence type="predicted"/>
<dbReference type="AlphaFoldDB" id="A0A7V4TIL8"/>
<feature type="domain" description="Gcp-like" evidence="1">
    <location>
        <begin position="33"/>
        <end position="132"/>
    </location>
</feature>
<dbReference type="InterPro" id="IPR000905">
    <property type="entry name" value="Gcp-like_dom"/>
</dbReference>
<dbReference type="Pfam" id="PF00814">
    <property type="entry name" value="TsaD"/>
    <property type="match status" value="1"/>
</dbReference>
<comment type="caution">
    <text evidence="2">The sequence shown here is derived from an EMBL/GenBank/DDBJ whole genome shotgun (WGS) entry which is preliminary data.</text>
</comment>
<dbReference type="NCBIfam" id="TIGR03725">
    <property type="entry name" value="T6A_YeaZ"/>
    <property type="match status" value="1"/>
</dbReference>
<keyword evidence="2" id="KW-0808">Transferase</keyword>
<gene>
    <name evidence="2" type="primary">tsaB</name>
    <name evidence="2" type="ORF">ENW11_11495</name>
</gene>
<dbReference type="SUPFAM" id="SSF53067">
    <property type="entry name" value="Actin-like ATPase domain"/>
    <property type="match status" value="1"/>
</dbReference>
<name>A0A7V4TIL8_9BACT</name>
<evidence type="ECO:0000259" key="1">
    <source>
        <dbReference type="Pfam" id="PF00814"/>
    </source>
</evidence>
<dbReference type="InterPro" id="IPR022496">
    <property type="entry name" value="T6A_TsaB"/>
</dbReference>
<evidence type="ECO:0000313" key="2">
    <source>
        <dbReference type="EMBL" id="HGY40411.1"/>
    </source>
</evidence>
<dbReference type="GO" id="GO:0002949">
    <property type="term" value="P:tRNA threonylcarbamoyladenosine modification"/>
    <property type="evidence" value="ECO:0007669"/>
    <property type="project" value="InterPro"/>
</dbReference>
<protein>
    <submittedName>
        <fullName evidence="2">tRNA (Adenosine(37)-N6)-threonylcarbamoyltransferase complex dimerization subunit type 1 TsaB</fullName>
    </submittedName>
</protein>
<dbReference type="GO" id="GO:0016740">
    <property type="term" value="F:transferase activity"/>
    <property type="evidence" value="ECO:0007669"/>
    <property type="project" value="UniProtKB-KW"/>
</dbReference>
<dbReference type="InterPro" id="IPR043129">
    <property type="entry name" value="ATPase_NBD"/>
</dbReference>
<reference evidence="2" key="1">
    <citation type="journal article" date="2020" name="mSystems">
        <title>Genome- and Community-Level Interaction Insights into Carbon Utilization and Element Cycling Functions of Hydrothermarchaeota in Hydrothermal Sediment.</title>
        <authorList>
            <person name="Zhou Z."/>
            <person name="Liu Y."/>
            <person name="Xu W."/>
            <person name="Pan J."/>
            <person name="Luo Z.H."/>
            <person name="Li M."/>
        </authorList>
    </citation>
    <scope>NUCLEOTIDE SEQUENCE [LARGE SCALE GENOMIC DNA]</scope>
    <source>
        <strain evidence="2">SpSt-82</strain>
    </source>
</reference>
<dbReference type="Gene3D" id="3.30.420.40">
    <property type="match status" value="2"/>
</dbReference>
<sequence length="225" mass="25085">MILALDSSTPWLGVAAVEGKEVLFQVVHYTRMEHSLLLLEYLKVIQDRFSLRERLERVLVGLGPGSFTGVKVGNMIAKGLAYAFRVPLLGFSVLELLASQTRRLHVASSFEVIVPVIFHRKGEIFWSEFPLSSTRLAAPPLVGSPEEFVARYAGETGVLVVTPWGGLFEEFEKAGLSCLRPDLAVPNPLELVVMSWEREESGSFENVFTMLPLYGSRVFERQGSR</sequence>
<organism evidence="2">
    <name type="scientific">Candidatus Caldatribacterium saccharofermentans</name>
    <dbReference type="NCBI Taxonomy" id="1454753"/>
    <lineage>
        <taxon>Bacteria</taxon>
        <taxon>Pseudomonadati</taxon>
        <taxon>Atribacterota</taxon>
        <taxon>Atribacteria</taxon>
        <taxon>Atribacterales</taxon>
        <taxon>Candidatus Caldatribacteriaceae</taxon>
        <taxon>Candidatus Caldatribacterium</taxon>
    </lineage>
</organism>
<accession>A0A7V4TIL8</accession>
<dbReference type="EMBL" id="DTIY01000095">
    <property type="protein sequence ID" value="HGY40411.1"/>
    <property type="molecule type" value="Genomic_DNA"/>
</dbReference>